<dbReference type="AlphaFoldDB" id="A0AAV9FLY4"/>
<reference evidence="2" key="1">
    <citation type="journal article" date="2023" name="Nat. Commun.">
        <title>Diploid and tetraploid genomes of Acorus and the evolution of monocots.</title>
        <authorList>
            <person name="Ma L."/>
            <person name="Liu K.W."/>
            <person name="Li Z."/>
            <person name="Hsiao Y.Y."/>
            <person name="Qi Y."/>
            <person name="Fu T."/>
            <person name="Tang G.D."/>
            <person name="Zhang D."/>
            <person name="Sun W.H."/>
            <person name="Liu D.K."/>
            <person name="Li Y."/>
            <person name="Chen G.Z."/>
            <person name="Liu X.D."/>
            <person name="Liao X.Y."/>
            <person name="Jiang Y.T."/>
            <person name="Yu X."/>
            <person name="Hao Y."/>
            <person name="Huang J."/>
            <person name="Zhao X.W."/>
            <person name="Ke S."/>
            <person name="Chen Y.Y."/>
            <person name="Wu W.L."/>
            <person name="Hsu J.L."/>
            <person name="Lin Y.F."/>
            <person name="Huang M.D."/>
            <person name="Li C.Y."/>
            <person name="Huang L."/>
            <person name="Wang Z.W."/>
            <person name="Zhao X."/>
            <person name="Zhong W.Y."/>
            <person name="Peng D.H."/>
            <person name="Ahmad S."/>
            <person name="Lan S."/>
            <person name="Zhang J.S."/>
            <person name="Tsai W.C."/>
            <person name="Van de Peer Y."/>
            <person name="Liu Z.J."/>
        </authorList>
    </citation>
    <scope>NUCLEOTIDE SEQUENCE</scope>
    <source>
        <strain evidence="2">CP</strain>
    </source>
</reference>
<evidence type="ECO:0000313" key="2">
    <source>
        <dbReference type="EMBL" id="KAK1326875.1"/>
    </source>
</evidence>
<dbReference type="PANTHER" id="PTHR36617:SF15">
    <property type="entry name" value="REVERSE TRANSCRIPTASE ZINC-BINDING DOMAIN-CONTAINING PROTEIN"/>
    <property type="match status" value="1"/>
</dbReference>
<dbReference type="Pfam" id="PF13966">
    <property type="entry name" value="zf-RVT"/>
    <property type="match status" value="1"/>
</dbReference>
<keyword evidence="3" id="KW-1185">Reference proteome</keyword>
<protein>
    <recommendedName>
        <fullName evidence="1">Reverse transcriptase zinc-binding domain-containing protein</fullName>
    </recommendedName>
</protein>
<evidence type="ECO:0000313" key="3">
    <source>
        <dbReference type="Proteomes" id="UP001180020"/>
    </source>
</evidence>
<dbReference type="EMBL" id="JAUJYO010000001">
    <property type="protein sequence ID" value="KAK1326875.1"/>
    <property type="molecule type" value="Genomic_DNA"/>
</dbReference>
<feature type="domain" description="Reverse transcriptase zinc-binding" evidence="1">
    <location>
        <begin position="320"/>
        <end position="399"/>
    </location>
</feature>
<reference evidence="2" key="2">
    <citation type="submission" date="2023-06" db="EMBL/GenBank/DDBJ databases">
        <authorList>
            <person name="Ma L."/>
            <person name="Liu K.-W."/>
            <person name="Li Z."/>
            <person name="Hsiao Y.-Y."/>
            <person name="Qi Y."/>
            <person name="Fu T."/>
            <person name="Tang G."/>
            <person name="Zhang D."/>
            <person name="Sun W.-H."/>
            <person name="Liu D.-K."/>
            <person name="Li Y."/>
            <person name="Chen G.-Z."/>
            <person name="Liu X.-D."/>
            <person name="Liao X.-Y."/>
            <person name="Jiang Y.-T."/>
            <person name="Yu X."/>
            <person name="Hao Y."/>
            <person name="Huang J."/>
            <person name="Zhao X.-W."/>
            <person name="Ke S."/>
            <person name="Chen Y.-Y."/>
            <person name="Wu W.-L."/>
            <person name="Hsu J.-L."/>
            <person name="Lin Y.-F."/>
            <person name="Huang M.-D."/>
            <person name="Li C.-Y."/>
            <person name="Huang L."/>
            <person name="Wang Z.-W."/>
            <person name="Zhao X."/>
            <person name="Zhong W.-Y."/>
            <person name="Peng D.-H."/>
            <person name="Ahmad S."/>
            <person name="Lan S."/>
            <person name="Zhang J.-S."/>
            <person name="Tsai W.-C."/>
            <person name="Van De Peer Y."/>
            <person name="Liu Z.-J."/>
        </authorList>
    </citation>
    <scope>NUCLEOTIDE SEQUENCE</scope>
    <source>
        <strain evidence="2">CP</strain>
        <tissue evidence="2">Leaves</tissue>
    </source>
</reference>
<gene>
    <name evidence="2" type="ORF">QJS10_CPA01g02555</name>
</gene>
<proteinExistence type="predicted"/>
<dbReference type="PANTHER" id="PTHR36617">
    <property type="entry name" value="PROTEIN, PUTATIVE-RELATED"/>
    <property type="match status" value="1"/>
</dbReference>
<sequence length="497" mass="58078">MSPGEVHRHDCAPRRSTQIREPYQRSVQRWDAFPGTSKLSEFGGRRGIGFVPSIIAHERSEYLSPIMLKCLTWNIQGLHDPQNNVRLQRLSERRGWRLPRTTSDHSPILLVSKPPGRNKHIFRFESWWLECEGFETLIRQSWNSGAGILRGARCIAFKLRRLKQCLKRWGRLERLRRTEEKSKCEIRIAEIDRLEESQGWFTGMEQFVRACVWDAGDGGDILFWTDRWCGEEAFESRFPQMFHISSNPEGRACMYWERRAQSGAWRIQFVRQPTPSEATQASELVRILAGAPLALGIPDKVCWGRTSREGYTVRRGYLWWRRLAPHSQEMVTHRGIIWDSAVPLKVKFFVWLVCHGRILTKAYVSKWCPNISTVCVLCNANTETVDHLFRECSMARELWERLGSLCHIRLTWASLDEFWSASRRMANQGDRRMEAKVRRLVVPAGLWAIWLTRNAVVFRGQRFYRENLWEATEGFIRDWGRYIVGTTCIELHRGGAP</sequence>
<dbReference type="InterPro" id="IPR026960">
    <property type="entry name" value="RVT-Znf"/>
</dbReference>
<evidence type="ECO:0000259" key="1">
    <source>
        <dbReference type="Pfam" id="PF13966"/>
    </source>
</evidence>
<accession>A0AAV9FLY4</accession>
<comment type="caution">
    <text evidence="2">The sequence shown here is derived from an EMBL/GenBank/DDBJ whole genome shotgun (WGS) entry which is preliminary data.</text>
</comment>
<name>A0AAV9FLY4_ACOCL</name>
<dbReference type="Proteomes" id="UP001180020">
    <property type="component" value="Unassembled WGS sequence"/>
</dbReference>
<organism evidence="2 3">
    <name type="scientific">Acorus calamus</name>
    <name type="common">Sweet flag</name>
    <dbReference type="NCBI Taxonomy" id="4465"/>
    <lineage>
        <taxon>Eukaryota</taxon>
        <taxon>Viridiplantae</taxon>
        <taxon>Streptophyta</taxon>
        <taxon>Embryophyta</taxon>
        <taxon>Tracheophyta</taxon>
        <taxon>Spermatophyta</taxon>
        <taxon>Magnoliopsida</taxon>
        <taxon>Liliopsida</taxon>
        <taxon>Acoraceae</taxon>
        <taxon>Acorus</taxon>
    </lineage>
</organism>